<dbReference type="InterPro" id="IPR007484">
    <property type="entry name" value="Peptidase_M28"/>
</dbReference>
<feature type="signal peptide" evidence="11">
    <location>
        <begin position="1"/>
        <end position="35"/>
    </location>
</feature>
<keyword evidence="4 11" id="KW-0732">Signal</keyword>
<keyword evidence="3 10" id="KW-0812">Transmembrane</keyword>
<comment type="similarity">
    <text evidence="2">Belongs to the nicastrin family.</text>
</comment>
<feature type="chain" id="PRO_5034755093" description="BOS complex subunit NCLN" evidence="11">
    <location>
        <begin position="36"/>
        <end position="530"/>
    </location>
</feature>
<organism evidence="13 14">
    <name type="scientific">Cyprinus carpio</name>
    <name type="common">Common carp</name>
    <dbReference type="NCBI Taxonomy" id="7962"/>
    <lineage>
        <taxon>Eukaryota</taxon>
        <taxon>Metazoa</taxon>
        <taxon>Chordata</taxon>
        <taxon>Craniata</taxon>
        <taxon>Vertebrata</taxon>
        <taxon>Euteleostomi</taxon>
        <taxon>Actinopterygii</taxon>
        <taxon>Neopterygii</taxon>
        <taxon>Teleostei</taxon>
        <taxon>Ostariophysi</taxon>
        <taxon>Cypriniformes</taxon>
        <taxon>Cyprinidae</taxon>
        <taxon>Cyprininae</taxon>
        <taxon>Cyprinus</taxon>
    </lineage>
</organism>
<dbReference type="PANTHER" id="PTHR31826">
    <property type="entry name" value="NICALIN"/>
    <property type="match status" value="1"/>
</dbReference>
<dbReference type="Ensembl" id="ENSCCRT00015090189.1">
    <property type="protein sequence ID" value="ENSCCRP00015087373.1"/>
    <property type="gene ID" value="ENSCCRG00015034566.1"/>
</dbReference>
<dbReference type="Gene3D" id="3.40.630.10">
    <property type="entry name" value="Zn peptidases"/>
    <property type="match status" value="1"/>
</dbReference>
<dbReference type="Pfam" id="PF04389">
    <property type="entry name" value="Peptidase_M28"/>
    <property type="match status" value="1"/>
</dbReference>
<evidence type="ECO:0000256" key="6">
    <source>
        <dbReference type="ARBA" id="ARBA00022989"/>
    </source>
</evidence>
<evidence type="ECO:0000256" key="4">
    <source>
        <dbReference type="ARBA" id="ARBA00022729"/>
    </source>
</evidence>
<dbReference type="PIRSF" id="PIRSF011018">
    <property type="entry name" value="Nicalin"/>
    <property type="match status" value="1"/>
</dbReference>
<dbReference type="CDD" id="cd03882">
    <property type="entry name" value="M28_nicalin_like"/>
    <property type="match status" value="1"/>
</dbReference>
<keyword evidence="6 10" id="KW-1133">Transmembrane helix</keyword>
<dbReference type="AlphaFoldDB" id="A0A8C1XXF3"/>
<feature type="transmembrane region" description="Helical" evidence="10">
    <location>
        <begin position="492"/>
        <end position="519"/>
    </location>
</feature>
<name>A0A8C1XXF3_CYPCA</name>
<proteinExistence type="inferred from homology"/>
<evidence type="ECO:0000256" key="5">
    <source>
        <dbReference type="ARBA" id="ARBA00022824"/>
    </source>
</evidence>
<feature type="domain" description="Peptidase M28" evidence="12">
    <location>
        <begin position="209"/>
        <end position="308"/>
    </location>
</feature>
<evidence type="ECO:0000256" key="9">
    <source>
        <dbReference type="ARBA" id="ARBA00034873"/>
    </source>
</evidence>
<dbReference type="SUPFAM" id="SSF53187">
    <property type="entry name" value="Zn-dependent exopeptidases"/>
    <property type="match status" value="1"/>
</dbReference>
<dbReference type="GO" id="GO:0005789">
    <property type="term" value="C:endoplasmic reticulum membrane"/>
    <property type="evidence" value="ECO:0007669"/>
    <property type="project" value="UniProtKB-SubCell"/>
</dbReference>
<evidence type="ECO:0000256" key="7">
    <source>
        <dbReference type="ARBA" id="ARBA00023136"/>
    </source>
</evidence>
<sequence length="530" mass="59930">MFEEASEVLENMLKWSFPLSLVLFLVLVCPLRAEAAHEFSVYRMQQYDLQGQTYGSRNAILNTEARTVEAEVLSRRCVMMRLADFSYEKYQKALQQSAGAVVIILPQNMSTMPQDIVQFMELEPELVATETIVPVYFALEDEELLSIYTQTQISSSSQGSSSAAEVLLHTATANGFQMVTSGAQSKAVSDWAITSLEGRLSGAGGEDLPTIVLVAHYDSFGVAPWLSYGADSNGSGVAILLELARLFSRLYSYKRTHAGYNLLFFLSGGGKFNYQGTKRWLEDNLDHTGTSRPKLCLMRLTISSAISKEEVVAHQHPDLKFSMVHKKINLADDTLAWEHERFGIRRLPAFTLSHLESHRSPARHSIMDMRPHVDLTKLRRNTKVIAETLARVIYNLTEKGVSGDLEIFTEQMVQEDQLASLVDWLTAQPRAAQLLDKDSSIVNTLEYYLNHYLKDVKRHLVRADKRDPEFVFYDQLKQTMNAYRVKPAIFDLLLAFCIAAYLGVLYLAIQNFGLLYSFLRRVTAPRVKQH</sequence>
<keyword evidence="7 10" id="KW-0472">Membrane</keyword>
<evidence type="ECO:0000256" key="1">
    <source>
        <dbReference type="ARBA" id="ARBA00004389"/>
    </source>
</evidence>
<reference evidence="13" key="1">
    <citation type="submission" date="2025-08" db="UniProtKB">
        <authorList>
            <consortium name="Ensembl"/>
        </authorList>
    </citation>
    <scope>IDENTIFICATION</scope>
</reference>
<evidence type="ECO:0000256" key="2">
    <source>
        <dbReference type="ARBA" id="ARBA00007717"/>
    </source>
</evidence>
<dbReference type="GO" id="GO:0009966">
    <property type="term" value="P:regulation of signal transduction"/>
    <property type="evidence" value="ECO:0007669"/>
    <property type="project" value="InterPro"/>
</dbReference>
<evidence type="ECO:0000256" key="8">
    <source>
        <dbReference type="ARBA" id="ARBA00023180"/>
    </source>
</evidence>
<evidence type="ECO:0000313" key="14">
    <source>
        <dbReference type="Proteomes" id="UP000694700"/>
    </source>
</evidence>
<evidence type="ECO:0000256" key="10">
    <source>
        <dbReference type="SAM" id="Phobius"/>
    </source>
</evidence>
<evidence type="ECO:0000256" key="11">
    <source>
        <dbReference type="SAM" id="SignalP"/>
    </source>
</evidence>
<evidence type="ECO:0000256" key="3">
    <source>
        <dbReference type="ARBA" id="ARBA00022692"/>
    </source>
</evidence>
<keyword evidence="8" id="KW-0325">Glycoprotein</keyword>
<dbReference type="InterPro" id="IPR016574">
    <property type="entry name" value="Nicalin"/>
</dbReference>
<protein>
    <recommendedName>
        <fullName evidence="9">BOS complex subunit NCLN</fullName>
    </recommendedName>
</protein>
<evidence type="ECO:0000313" key="13">
    <source>
        <dbReference type="Ensembl" id="ENSCCRP00015087373.1"/>
    </source>
</evidence>
<evidence type="ECO:0000259" key="12">
    <source>
        <dbReference type="Pfam" id="PF04389"/>
    </source>
</evidence>
<accession>A0A8C1XXF3</accession>
<comment type="subcellular location">
    <subcellularLocation>
        <location evidence="1">Endoplasmic reticulum membrane</location>
        <topology evidence="1">Single-pass membrane protein</topology>
    </subcellularLocation>
</comment>
<dbReference type="Proteomes" id="UP000694700">
    <property type="component" value="Unplaced"/>
</dbReference>
<keyword evidence="5" id="KW-0256">Endoplasmic reticulum</keyword>